<sequence length="107" mass="11804">MSIPEREHVYLNTNMCFSSKYIIEVKPSPDGISSGLIKNVSNSSSTLSSCAIDCVIVDSIMVGLGVKSCSVCSKYPSRACSRCKTSAYCSKQCQKEDWKVHRDYCKT</sequence>
<dbReference type="SUPFAM" id="SSF144232">
    <property type="entry name" value="HIT/MYND zinc finger-like"/>
    <property type="match status" value="1"/>
</dbReference>
<dbReference type="PROSITE" id="PS01360">
    <property type="entry name" value="ZF_MYND_1"/>
    <property type="match status" value="1"/>
</dbReference>
<keyword evidence="3" id="KW-0862">Zinc</keyword>
<evidence type="ECO:0000256" key="2">
    <source>
        <dbReference type="ARBA" id="ARBA00022771"/>
    </source>
</evidence>
<dbReference type="InterPro" id="IPR002893">
    <property type="entry name" value="Znf_MYND"/>
</dbReference>
<protein>
    <recommendedName>
        <fullName evidence="4">MYND-type domain-containing protein</fullName>
    </recommendedName>
</protein>
<proteinExistence type="predicted"/>
<evidence type="ECO:0000313" key="5">
    <source>
        <dbReference type="EMBL" id="AYV86810.1"/>
    </source>
</evidence>
<feature type="domain" description="MYND-type" evidence="4">
    <location>
        <begin position="69"/>
        <end position="105"/>
    </location>
</feature>
<reference evidence="5" key="1">
    <citation type="submission" date="2018-10" db="EMBL/GenBank/DDBJ databases">
        <title>Hidden diversity of soil giant viruses.</title>
        <authorList>
            <person name="Schulz F."/>
            <person name="Alteio L."/>
            <person name="Goudeau D."/>
            <person name="Ryan E.M."/>
            <person name="Malmstrom R.R."/>
            <person name="Blanchard J."/>
            <person name="Woyke T."/>
        </authorList>
    </citation>
    <scope>NUCLEOTIDE SEQUENCE</scope>
    <source>
        <strain evidence="5">SYV1</strain>
    </source>
</reference>
<keyword evidence="2" id="KW-0863">Zinc-finger</keyword>
<gene>
    <name evidence="5" type="ORF">Sylvanvirus10_7</name>
</gene>
<dbReference type="GO" id="GO:0008270">
    <property type="term" value="F:zinc ion binding"/>
    <property type="evidence" value="ECO:0007669"/>
    <property type="project" value="UniProtKB-KW"/>
</dbReference>
<dbReference type="Pfam" id="PF01753">
    <property type="entry name" value="zf-MYND"/>
    <property type="match status" value="1"/>
</dbReference>
<name>A0A3G5AI09_9VIRU</name>
<dbReference type="EMBL" id="MK072516">
    <property type="protein sequence ID" value="AYV86810.1"/>
    <property type="molecule type" value="Genomic_DNA"/>
</dbReference>
<evidence type="ECO:0000256" key="1">
    <source>
        <dbReference type="ARBA" id="ARBA00022723"/>
    </source>
</evidence>
<accession>A0A3G5AI09</accession>
<dbReference type="PROSITE" id="PS50865">
    <property type="entry name" value="ZF_MYND_2"/>
    <property type="match status" value="1"/>
</dbReference>
<keyword evidence="1" id="KW-0479">Metal-binding</keyword>
<evidence type="ECO:0000256" key="3">
    <source>
        <dbReference type="ARBA" id="ARBA00022833"/>
    </source>
</evidence>
<dbReference type="Gene3D" id="6.10.140.2220">
    <property type="match status" value="1"/>
</dbReference>
<evidence type="ECO:0000259" key="4">
    <source>
        <dbReference type="PROSITE" id="PS50865"/>
    </source>
</evidence>
<organism evidence="5">
    <name type="scientific">Sylvanvirus sp</name>
    <dbReference type="NCBI Taxonomy" id="2487774"/>
    <lineage>
        <taxon>Viruses</taxon>
    </lineage>
</organism>